<dbReference type="RefSeq" id="WP_106309797.1">
    <property type="nucleotide sequence ID" value="NZ_PVWO01000364.1"/>
</dbReference>
<evidence type="ECO:0000313" key="3">
    <source>
        <dbReference type="EMBL" id="PSB51271.1"/>
    </source>
</evidence>
<dbReference type="EMBL" id="PVWO01000364">
    <property type="protein sequence ID" value="PSB51271.1"/>
    <property type="molecule type" value="Genomic_DNA"/>
</dbReference>
<dbReference type="SUPFAM" id="SSF81923">
    <property type="entry name" value="Double Clp-N motif"/>
    <property type="match status" value="2"/>
</dbReference>
<dbReference type="InterPro" id="IPR036628">
    <property type="entry name" value="Clp_N_dom_sf"/>
</dbReference>
<gene>
    <name evidence="3" type="ORF">C7B77_21775</name>
</gene>
<accession>A0A2T1G221</accession>
<dbReference type="Proteomes" id="UP000238937">
    <property type="component" value="Unassembled WGS sequence"/>
</dbReference>
<name>A0A2T1G221_9CYAN</name>
<evidence type="ECO:0000259" key="2">
    <source>
        <dbReference type="PROSITE" id="PS51903"/>
    </source>
</evidence>
<dbReference type="InterPro" id="IPR004176">
    <property type="entry name" value="Clp_R_N"/>
</dbReference>
<evidence type="ECO:0000313" key="4">
    <source>
        <dbReference type="Proteomes" id="UP000238937"/>
    </source>
</evidence>
<keyword evidence="4" id="KW-1185">Reference proteome</keyword>
<comment type="caution">
    <text evidence="3">The sequence shown here is derived from an EMBL/GenBank/DDBJ whole genome shotgun (WGS) entry which is preliminary data.</text>
</comment>
<dbReference type="OrthoDB" id="571071at2"/>
<dbReference type="PANTHER" id="PTHR47016:SF5">
    <property type="entry name" value="CLP DOMAIN SUPERFAMILY PROTEIN"/>
    <property type="match status" value="1"/>
</dbReference>
<feature type="domain" description="Clp R" evidence="2">
    <location>
        <begin position="2"/>
        <end position="151"/>
    </location>
</feature>
<dbReference type="Pfam" id="PF02861">
    <property type="entry name" value="Clp_N"/>
    <property type="match status" value="1"/>
</dbReference>
<dbReference type="PANTHER" id="PTHR47016">
    <property type="entry name" value="ATP-DEPENDENT CLP PROTEASE ATP-BINDING SUBUNIT CLPT1, CHLOROPLASTIC"/>
    <property type="match status" value="1"/>
</dbReference>
<dbReference type="InterPro" id="IPR044217">
    <property type="entry name" value="CLPT1/2"/>
</dbReference>
<dbReference type="Gene3D" id="1.10.1780.10">
    <property type="entry name" value="Clp, N-terminal domain"/>
    <property type="match status" value="2"/>
</dbReference>
<dbReference type="AlphaFoldDB" id="A0A2T1G221"/>
<protein>
    <recommendedName>
        <fullName evidence="2">Clp R domain-containing protein</fullName>
    </recommendedName>
</protein>
<sequence length="188" mass="20964">MIDCFTEESIKVIMLAQDESRRLGHSFVSTGQILLGAIGEGTSVAAEILKSKGVTLERARIEVERISGRGSYLITLEIPFLPEAHRSFNLASEESERLNHNYIDVDHLMIEVDHLMLGMLRVEDGIGLQVLTALGVEANEVLDPITRSLSDNSSPRARRNHARALENRAMIELGLEQVERLKHDRPDA</sequence>
<keyword evidence="1" id="KW-0677">Repeat</keyword>
<evidence type="ECO:0000256" key="1">
    <source>
        <dbReference type="PROSITE-ProRule" id="PRU01251"/>
    </source>
</evidence>
<reference evidence="3 4" key="1">
    <citation type="submission" date="2018-03" db="EMBL/GenBank/DDBJ databases">
        <title>The ancient ancestry and fast evolution of plastids.</title>
        <authorList>
            <person name="Moore K.R."/>
            <person name="Magnabosco C."/>
            <person name="Momper L."/>
            <person name="Gold D.A."/>
            <person name="Bosak T."/>
            <person name="Fournier G.P."/>
        </authorList>
    </citation>
    <scope>NUCLEOTIDE SEQUENCE [LARGE SCALE GENOMIC DNA]</scope>
    <source>
        <strain evidence="3 4">CCALA 037</strain>
    </source>
</reference>
<organism evidence="3 4">
    <name type="scientific">Chamaesiphon polymorphus CCALA 037</name>
    <dbReference type="NCBI Taxonomy" id="2107692"/>
    <lineage>
        <taxon>Bacteria</taxon>
        <taxon>Bacillati</taxon>
        <taxon>Cyanobacteriota</taxon>
        <taxon>Cyanophyceae</taxon>
        <taxon>Gomontiellales</taxon>
        <taxon>Chamaesiphonaceae</taxon>
        <taxon>Chamaesiphon</taxon>
    </lineage>
</organism>
<dbReference type="PROSITE" id="PS51903">
    <property type="entry name" value="CLP_R"/>
    <property type="match status" value="1"/>
</dbReference>
<proteinExistence type="predicted"/>